<dbReference type="Gene3D" id="1.10.275.10">
    <property type="entry name" value="Fumarase/aspartase (N-terminal domain)"/>
    <property type="match status" value="1"/>
</dbReference>
<dbReference type="OrthoDB" id="3354209at2759"/>
<dbReference type="SUPFAM" id="SSF48557">
    <property type="entry name" value="L-aspartase-like"/>
    <property type="match status" value="1"/>
</dbReference>
<accession>A0A0D1CWV6</accession>
<dbReference type="GO" id="GO:0016841">
    <property type="term" value="F:ammonia-lyase activity"/>
    <property type="evidence" value="ECO:0000318"/>
    <property type="project" value="GO_Central"/>
</dbReference>
<dbReference type="STRING" id="237631.A0A0D1CWV6"/>
<comment type="similarity">
    <text evidence="1">Belongs to the PAL/histidase family.</text>
</comment>
<keyword evidence="4" id="KW-1185">Reference proteome</keyword>
<dbReference type="RefSeq" id="XP_011387946.1">
    <property type="nucleotide sequence ID" value="XM_011389644.1"/>
</dbReference>
<organism evidence="3 4">
    <name type="scientific">Mycosarcoma maydis</name>
    <name type="common">Corn smut fungus</name>
    <name type="synonym">Ustilago maydis</name>
    <dbReference type="NCBI Taxonomy" id="5270"/>
    <lineage>
        <taxon>Eukaryota</taxon>
        <taxon>Fungi</taxon>
        <taxon>Dikarya</taxon>
        <taxon>Basidiomycota</taxon>
        <taxon>Ustilaginomycotina</taxon>
        <taxon>Ustilaginomycetes</taxon>
        <taxon>Ustilaginales</taxon>
        <taxon>Ustilaginaceae</taxon>
        <taxon>Mycosarcoma</taxon>
    </lineage>
</organism>
<evidence type="ECO:0000313" key="4">
    <source>
        <dbReference type="Proteomes" id="UP000000561"/>
    </source>
</evidence>
<gene>
    <name evidence="3" type="ORF">UMAG_06509</name>
</gene>
<dbReference type="CDD" id="cd00332">
    <property type="entry name" value="PAL-HAL"/>
    <property type="match status" value="1"/>
</dbReference>
<evidence type="ECO:0000313" key="3">
    <source>
        <dbReference type="EMBL" id="KIS70888.1"/>
    </source>
</evidence>
<dbReference type="InterPro" id="IPR008948">
    <property type="entry name" value="L-Aspartase-like"/>
</dbReference>
<sequence>MTTTLNGSGRNAYSPSNGHAAASSWLDTARNGWAPQSDLNSGITLDGSSLDLARLMGLVVYRRTPQLATDRREDMDASVASLESERKTENAIYGVNIPFGAGAYTTLDHQQLQQQQRIDRALITLINGDLGADMLRLTQTPQVASQASMPLPAPAPISAFGPDNSRLTMPVAWVRAAMVLRINSLLRAASGCRWEVVERLRDLLDRELYPVIPIRNSISASGDLSPLAYVAYAAAGSNKVQILNGATGKVDTADSALAAAKLEPVFQLRPREMLACINGTGACLAVSALALDRLQGLAFATHVVTAVMCEALLASPSFLDPYLHDVARPHPGQCESASILRQLLGTESAGLRNELLRHHDQDPLEFIWSLTAQPVLEQRFASKRNGSSFAAPTKVGQPAAASYLRQDRYHLRCAPQYIGPALEELRAAHDTVQIELNSVTDNPLLKPGTTSSSINTAMVHGGNFMASSVGHSAEQMRATTCTLGRLLHEQLTGAIDPCKSNGLPAYLAAYGADNPAMTGGLRSLDIASSSYLAELTFLGQRLIHLNRNAECGNQSVNSMALASARYTLEAVDLLTTMCASTLLAACQALDLRRLTVRFFRALSEHVLALLEIAGQKMGTPGLPADLQRDTLFRLFATWNAHWPVQLEERVRRAVEAALPSLAVWALTQVQDASSPQTVQSALADLDQGLTNWLMTAWANTMDMYTAQSAAGNAESAALIDLHHSAASLRILRFVRRDLGIPLDAGGGLQAMHSDKAQHAFATYGHSVSQLAAAFRDRRIDVLWHELAQDF</sequence>
<name>A0A0D1CWV6_MYCMD</name>
<proteinExistence type="inferred from homology"/>
<dbReference type="GeneID" id="23566073"/>
<dbReference type="KEGG" id="uma:UMAG_06509"/>
<evidence type="ECO:0000256" key="2">
    <source>
        <dbReference type="SAM" id="MobiDB-lite"/>
    </source>
</evidence>
<dbReference type="eggNOG" id="KOG0222">
    <property type="taxonomic scope" value="Eukaryota"/>
</dbReference>
<feature type="compositionally biased region" description="Polar residues" evidence="2">
    <location>
        <begin position="1"/>
        <end position="17"/>
    </location>
</feature>
<feature type="region of interest" description="Disordered" evidence="2">
    <location>
        <begin position="1"/>
        <end position="20"/>
    </location>
</feature>
<dbReference type="InParanoid" id="A0A0D1CWV6"/>
<dbReference type="AlphaFoldDB" id="A0A0D1CWV6"/>
<dbReference type="InterPro" id="IPR001106">
    <property type="entry name" value="Aromatic_Lyase"/>
</dbReference>
<reference evidence="3 4" key="1">
    <citation type="journal article" date="2006" name="Nature">
        <title>Insights from the genome of the biotrophic fungal plant pathogen Ustilago maydis.</title>
        <authorList>
            <person name="Kamper J."/>
            <person name="Kahmann R."/>
            <person name="Bolker M."/>
            <person name="Ma L.J."/>
            <person name="Brefort T."/>
            <person name="Saville B.J."/>
            <person name="Banuett F."/>
            <person name="Kronstad J.W."/>
            <person name="Gold S.E."/>
            <person name="Muller O."/>
            <person name="Perlin M.H."/>
            <person name="Wosten H.A."/>
            <person name="de Vries R."/>
            <person name="Ruiz-Herrera J."/>
            <person name="Reynaga-Pena C.G."/>
            <person name="Snetselaar K."/>
            <person name="McCann M."/>
            <person name="Perez-Martin J."/>
            <person name="Feldbrugge M."/>
            <person name="Basse C.W."/>
            <person name="Steinberg G."/>
            <person name="Ibeas J.I."/>
            <person name="Holloman W."/>
            <person name="Guzman P."/>
            <person name="Farman M."/>
            <person name="Stajich J.E."/>
            <person name="Sentandreu R."/>
            <person name="Gonzalez-Prieto J.M."/>
            <person name="Kennell J.C."/>
            <person name="Molina L."/>
            <person name="Schirawski J."/>
            <person name="Mendoza-Mendoza A."/>
            <person name="Greilinger D."/>
            <person name="Munch K."/>
            <person name="Rossel N."/>
            <person name="Scherer M."/>
            <person name="Vranes M."/>
            <person name="Ladendorf O."/>
            <person name="Vincon V."/>
            <person name="Fuchs U."/>
            <person name="Sandrock B."/>
            <person name="Meng S."/>
            <person name="Ho E.C."/>
            <person name="Cahill M.J."/>
            <person name="Boyce K.J."/>
            <person name="Klose J."/>
            <person name="Klosterman S.J."/>
            <person name="Deelstra H.J."/>
            <person name="Ortiz-Castellanos L."/>
            <person name="Li W."/>
            <person name="Sanchez-Alonso P."/>
            <person name="Schreier P.H."/>
            <person name="Hauser-Hahn I."/>
            <person name="Vaupel M."/>
            <person name="Koopmann E."/>
            <person name="Friedrich G."/>
            <person name="Voss H."/>
            <person name="Schluter T."/>
            <person name="Margolis J."/>
            <person name="Platt D."/>
            <person name="Swimmer C."/>
            <person name="Gnirke A."/>
            <person name="Chen F."/>
            <person name="Vysotskaia V."/>
            <person name="Mannhaupt G."/>
            <person name="Guldener U."/>
            <person name="Munsterkotter M."/>
            <person name="Haase D."/>
            <person name="Oesterheld M."/>
            <person name="Mewes H.W."/>
            <person name="Mauceli E.W."/>
            <person name="DeCaprio D."/>
            <person name="Wade C.M."/>
            <person name="Butler J."/>
            <person name="Young S."/>
            <person name="Jaffe D.B."/>
            <person name="Calvo S."/>
            <person name="Nusbaum C."/>
            <person name="Galagan J."/>
            <person name="Birren B.W."/>
        </authorList>
    </citation>
    <scope>NUCLEOTIDE SEQUENCE [LARGE SCALE GENOMIC DNA]</scope>
    <source>
        <strain evidence="4">DSM 14603 / FGSC 9021 / UM521</strain>
    </source>
</reference>
<dbReference type="Gene3D" id="1.20.200.10">
    <property type="entry name" value="Fumarase/aspartase (Central domain)"/>
    <property type="match status" value="1"/>
</dbReference>
<dbReference type="InterPro" id="IPR024083">
    <property type="entry name" value="Fumarase/histidase_N"/>
</dbReference>
<evidence type="ECO:0000256" key="1">
    <source>
        <dbReference type="ARBA" id="ARBA00007238"/>
    </source>
</evidence>
<protein>
    <recommendedName>
        <fullName evidence="5">Phenylalanine ammonia-lyase</fullName>
    </recommendedName>
</protein>
<dbReference type="VEuPathDB" id="FungiDB:UMAG_06509"/>
<evidence type="ECO:0008006" key="5">
    <source>
        <dbReference type="Google" id="ProtNLM"/>
    </source>
</evidence>
<dbReference type="Proteomes" id="UP000000561">
    <property type="component" value="Chromosome 3"/>
</dbReference>
<dbReference type="Pfam" id="PF00221">
    <property type="entry name" value="Lyase_aromatic"/>
    <property type="match status" value="1"/>
</dbReference>
<dbReference type="EMBL" id="CM003142">
    <property type="protein sequence ID" value="KIS70888.1"/>
    <property type="molecule type" value="Genomic_DNA"/>
</dbReference>
<dbReference type="PANTHER" id="PTHR10362">
    <property type="entry name" value="HISTIDINE AMMONIA-LYASE"/>
    <property type="match status" value="1"/>
</dbReference>